<evidence type="ECO:0000256" key="4">
    <source>
        <dbReference type="RuleBase" id="RU004514"/>
    </source>
</evidence>
<dbReference type="InterPro" id="IPR011078">
    <property type="entry name" value="PyrdxlP_homeostasis"/>
</dbReference>
<dbReference type="PIRSF" id="PIRSF004848">
    <property type="entry name" value="YBL036c_PLPDEIII"/>
    <property type="match status" value="1"/>
</dbReference>
<accession>A0A3E2BM81</accession>
<evidence type="ECO:0000313" key="7">
    <source>
        <dbReference type="Proteomes" id="UP000257323"/>
    </source>
</evidence>
<dbReference type="Proteomes" id="UP000257323">
    <property type="component" value="Unassembled WGS sequence"/>
</dbReference>
<evidence type="ECO:0000256" key="2">
    <source>
        <dbReference type="HAMAP-Rule" id="MF_02087"/>
    </source>
</evidence>
<comment type="function">
    <text evidence="2">Pyridoxal 5'-phosphate (PLP)-binding protein, which is involved in PLP homeostasis.</text>
</comment>
<dbReference type="CDD" id="cd00635">
    <property type="entry name" value="PLPDE_III_YBL036c_like"/>
    <property type="match status" value="1"/>
</dbReference>
<reference evidence="6 7" key="1">
    <citation type="submission" date="2018-08" db="EMBL/GenBank/DDBJ databases">
        <title>Genome analysis of the thermophilic bacterium of the candidate phylum Aminicenantes from deep subsurface aquifer revealed its physiology and ecological role.</title>
        <authorList>
            <person name="Kadnikov V.V."/>
            <person name="Mardanov A.V."/>
            <person name="Beletsky A.V."/>
            <person name="Karnachuk O.V."/>
            <person name="Ravin N.V."/>
        </authorList>
    </citation>
    <scope>NUCLEOTIDE SEQUENCE [LARGE SCALE GENOMIC DNA]</scope>
    <source>
        <strain evidence="6">BY38</strain>
    </source>
</reference>
<organism evidence="6 7">
    <name type="scientific">Candidatus Saccharicenans subterraneus</name>
    <dbReference type="NCBI Taxonomy" id="2508984"/>
    <lineage>
        <taxon>Bacteria</taxon>
        <taxon>Candidatus Aminicenantota</taxon>
        <taxon>Candidatus Aminicenantia</taxon>
        <taxon>Candidatus Aminicenantales</taxon>
        <taxon>Candidatus Saccharicenantaceae</taxon>
        <taxon>Candidatus Saccharicenans</taxon>
    </lineage>
</organism>
<dbReference type="NCBIfam" id="TIGR00044">
    <property type="entry name" value="YggS family pyridoxal phosphate-dependent enzyme"/>
    <property type="match status" value="1"/>
</dbReference>
<sequence>MSEISLEHIKENVRELLKELPSGVELVAAAKQQPPEKILAAIEAGIRIIGENYVQEAAEAFLVIGKKVQWSFIGHLQKNKVKKAVEIFDIIETVDSLELAAEINKRCAPLGKIMPVLIEVNSGREPQKFGALPEEVEPLARAITGLPNLKLRGLMTMGPFEGDPEEARPYFRLTRQLFEQLKALNLPGAEPNILSMGMTNSYRVAIEEGATRVRLGTRIFGPRV</sequence>
<dbReference type="GO" id="GO:0030170">
    <property type="term" value="F:pyridoxal phosphate binding"/>
    <property type="evidence" value="ECO:0007669"/>
    <property type="project" value="UniProtKB-UniRule"/>
</dbReference>
<feature type="domain" description="Alanine racemase N-terminal" evidence="5">
    <location>
        <begin position="4"/>
        <end position="222"/>
    </location>
</feature>
<dbReference type="AlphaFoldDB" id="A0A3E2BM81"/>
<dbReference type="EMBL" id="QUAH01000006">
    <property type="protein sequence ID" value="RFT15831.1"/>
    <property type="molecule type" value="Genomic_DNA"/>
</dbReference>
<evidence type="ECO:0000313" key="6">
    <source>
        <dbReference type="EMBL" id="RFT15831.1"/>
    </source>
</evidence>
<proteinExistence type="inferred from homology"/>
<dbReference type="Gene3D" id="3.20.20.10">
    <property type="entry name" value="Alanine racemase"/>
    <property type="match status" value="1"/>
</dbReference>
<dbReference type="FunFam" id="3.20.20.10:FF:000018">
    <property type="entry name" value="Pyridoxal phosphate homeostasis protein"/>
    <property type="match status" value="1"/>
</dbReference>
<protein>
    <recommendedName>
        <fullName evidence="2">Pyridoxal phosphate homeostasis protein</fullName>
        <shortName evidence="2">PLP homeostasis protein</shortName>
    </recommendedName>
</protein>
<feature type="modified residue" description="N6-(pyridoxal phosphate)lysine" evidence="2 3">
    <location>
        <position position="31"/>
    </location>
</feature>
<dbReference type="InterPro" id="IPR029066">
    <property type="entry name" value="PLP-binding_barrel"/>
</dbReference>
<comment type="cofactor">
    <cofactor evidence="3">
        <name>pyridoxal 5'-phosphate</name>
        <dbReference type="ChEBI" id="CHEBI:597326"/>
    </cofactor>
</comment>
<dbReference type="Pfam" id="PF01168">
    <property type="entry name" value="Ala_racemase_N"/>
    <property type="match status" value="1"/>
</dbReference>
<gene>
    <name evidence="6" type="ORF">OP8BY_2229</name>
</gene>
<dbReference type="SUPFAM" id="SSF51419">
    <property type="entry name" value="PLP-binding barrel"/>
    <property type="match status" value="1"/>
</dbReference>
<name>A0A3E2BM81_9BACT</name>
<evidence type="ECO:0000256" key="1">
    <source>
        <dbReference type="ARBA" id="ARBA00022898"/>
    </source>
</evidence>
<dbReference type="HAMAP" id="MF_02087">
    <property type="entry name" value="PLP_homeostasis"/>
    <property type="match status" value="1"/>
</dbReference>
<dbReference type="PANTHER" id="PTHR10146:SF14">
    <property type="entry name" value="PYRIDOXAL PHOSPHATE HOMEOSTASIS PROTEIN"/>
    <property type="match status" value="1"/>
</dbReference>
<evidence type="ECO:0000256" key="3">
    <source>
        <dbReference type="PIRSR" id="PIRSR004848-1"/>
    </source>
</evidence>
<comment type="similarity">
    <text evidence="2 4">Belongs to the pyridoxal phosphate-binding protein YggS/PROSC family.</text>
</comment>
<comment type="caution">
    <text evidence="6">The sequence shown here is derived from an EMBL/GenBank/DDBJ whole genome shotgun (WGS) entry which is preliminary data.</text>
</comment>
<dbReference type="PANTHER" id="PTHR10146">
    <property type="entry name" value="PROLINE SYNTHETASE CO-TRANSCRIBED BACTERIAL HOMOLOG PROTEIN"/>
    <property type="match status" value="1"/>
</dbReference>
<keyword evidence="1 2" id="KW-0663">Pyridoxal phosphate</keyword>
<dbReference type="InterPro" id="IPR001608">
    <property type="entry name" value="Ala_racemase_N"/>
</dbReference>
<evidence type="ECO:0000259" key="5">
    <source>
        <dbReference type="Pfam" id="PF01168"/>
    </source>
</evidence>